<accession>A0A1X1UT83</accession>
<dbReference type="AlphaFoldDB" id="A0A1X1UT83"/>
<protein>
    <recommendedName>
        <fullName evidence="3">PE family protein</fullName>
    </recommendedName>
</protein>
<evidence type="ECO:0000313" key="1">
    <source>
        <dbReference type="EMBL" id="ORV60017.1"/>
    </source>
</evidence>
<name>A0A1X1UT83_MYCGS</name>
<comment type="caution">
    <text evidence="1">The sequence shown here is derived from an EMBL/GenBank/DDBJ whole genome shotgun (WGS) entry which is preliminary data.</text>
</comment>
<dbReference type="EMBL" id="LQOX01000149">
    <property type="protein sequence ID" value="ORV60017.1"/>
    <property type="molecule type" value="Genomic_DNA"/>
</dbReference>
<sequence>MRSQMMVFAVEPAVVGASAMTQAGLAARLGAGVAAAAPTLSAVVPVGEDADSAACTAVVDAAYSSIAGEHAAERGVFSDAQSMAGATVAVVSEAMRAAALTR</sequence>
<dbReference type="STRING" id="1777.AWC07_19100"/>
<gene>
    <name evidence="1" type="ORF">AWC07_19100</name>
</gene>
<keyword evidence="2" id="KW-1185">Reference proteome</keyword>
<reference evidence="1 2" key="1">
    <citation type="submission" date="2016-01" db="EMBL/GenBank/DDBJ databases">
        <title>The new phylogeny of the genus Mycobacterium.</title>
        <authorList>
            <person name="Tarcisio F."/>
            <person name="Conor M."/>
            <person name="Antonella G."/>
            <person name="Elisabetta G."/>
            <person name="Giulia F.S."/>
            <person name="Sara T."/>
            <person name="Anna F."/>
            <person name="Clotilde B."/>
            <person name="Roberto B."/>
            <person name="Veronica D.S."/>
            <person name="Fabio R."/>
            <person name="Monica P."/>
            <person name="Olivier J."/>
            <person name="Enrico T."/>
            <person name="Nicola S."/>
        </authorList>
    </citation>
    <scope>NUCLEOTIDE SEQUENCE [LARGE SCALE GENOMIC DNA]</scope>
    <source>
        <strain evidence="1 2">DSM 43505</strain>
    </source>
</reference>
<organism evidence="1 2">
    <name type="scientific">Mycobacterium gastri</name>
    <dbReference type="NCBI Taxonomy" id="1777"/>
    <lineage>
        <taxon>Bacteria</taxon>
        <taxon>Bacillati</taxon>
        <taxon>Actinomycetota</taxon>
        <taxon>Actinomycetes</taxon>
        <taxon>Mycobacteriales</taxon>
        <taxon>Mycobacteriaceae</taxon>
        <taxon>Mycobacterium</taxon>
    </lineage>
</organism>
<dbReference type="Proteomes" id="UP000193738">
    <property type="component" value="Unassembled WGS sequence"/>
</dbReference>
<proteinExistence type="predicted"/>
<evidence type="ECO:0008006" key="3">
    <source>
        <dbReference type="Google" id="ProtNLM"/>
    </source>
</evidence>
<evidence type="ECO:0000313" key="2">
    <source>
        <dbReference type="Proteomes" id="UP000193738"/>
    </source>
</evidence>